<evidence type="ECO:0000259" key="2">
    <source>
        <dbReference type="PROSITE" id="PS50995"/>
    </source>
</evidence>
<evidence type="ECO:0000313" key="4">
    <source>
        <dbReference type="Proteomes" id="UP001501084"/>
    </source>
</evidence>
<dbReference type="InterPro" id="IPR036390">
    <property type="entry name" value="WH_DNA-bd_sf"/>
</dbReference>
<evidence type="ECO:0000313" key="3">
    <source>
        <dbReference type="EMBL" id="GAA2186168.1"/>
    </source>
</evidence>
<dbReference type="InterPro" id="IPR000835">
    <property type="entry name" value="HTH_MarR-typ"/>
</dbReference>
<dbReference type="Pfam" id="PF12802">
    <property type="entry name" value="MarR_2"/>
    <property type="match status" value="1"/>
</dbReference>
<feature type="domain" description="HTH marR-type" evidence="2">
    <location>
        <begin position="41"/>
        <end position="177"/>
    </location>
</feature>
<dbReference type="PROSITE" id="PS50995">
    <property type="entry name" value="HTH_MARR_2"/>
    <property type="match status" value="1"/>
</dbReference>
<dbReference type="SUPFAM" id="SSF46785">
    <property type="entry name" value="Winged helix' DNA-binding domain"/>
    <property type="match status" value="1"/>
</dbReference>
<sequence>MEPEPEEPAASAVATPKDATGRGAGRDDARPAPDRRLGDDEMRTWLPAIRFAQLLPQALDRTLRDGAGINHAHYAILVMLARPGDEQPPMSEIARLAGLSRSRLSHAIDALVARGWVARSACGGDGRTRTARLTDDGLAALRASAPAHVAQIRELVLAPLDTAEREQLAVILGKLLPGIEASV</sequence>
<feature type="compositionally biased region" description="Low complexity" evidence="1">
    <location>
        <begin position="8"/>
        <end position="18"/>
    </location>
</feature>
<dbReference type="PRINTS" id="PR00598">
    <property type="entry name" value="HTHMARR"/>
</dbReference>
<dbReference type="InterPro" id="IPR036388">
    <property type="entry name" value="WH-like_DNA-bd_sf"/>
</dbReference>
<comment type="caution">
    <text evidence="3">The sequence shown here is derived from an EMBL/GenBank/DDBJ whole genome shotgun (WGS) entry which is preliminary data.</text>
</comment>
<proteinExistence type="predicted"/>
<feature type="region of interest" description="Disordered" evidence="1">
    <location>
        <begin position="1"/>
        <end position="38"/>
    </location>
</feature>
<reference evidence="4" key="1">
    <citation type="journal article" date="2019" name="Int. J. Syst. Evol. Microbiol.">
        <title>The Global Catalogue of Microorganisms (GCM) 10K type strain sequencing project: providing services to taxonomists for standard genome sequencing and annotation.</title>
        <authorList>
            <consortium name="The Broad Institute Genomics Platform"/>
            <consortium name="The Broad Institute Genome Sequencing Center for Infectious Disease"/>
            <person name="Wu L."/>
            <person name="Ma J."/>
        </authorList>
    </citation>
    <scope>NUCLEOTIDE SEQUENCE [LARGE SCALE GENOMIC DNA]</scope>
    <source>
        <strain evidence="4">JCM 14919</strain>
    </source>
</reference>
<keyword evidence="4" id="KW-1185">Reference proteome</keyword>
<dbReference type="EMBL" id="BAAAOP010000003">
    <property type="protein sequence ID" value="GAA2186168.1"/>
    <property type="molecule type" value="Genomic_DNA"/>
</dbReference>
<protein>
    <submittedName>
        <fullName evidence="3">MarR family transcriptional regulator</fullName>
    </submittedName>
</protein>
<name>A0ABP5MWX3_9MICO</name>
<gene>
    <name evidence="3" type="ORF">GCM10009786_05740</name>
</gene>
<dbReference type="SMART" id="SM00347">
    <property type="entry name" value="HTH_MARR"/>
    <property type="match status" value="1"/>
</dbReference>
<dbReference type="InterPro" id="IPR039422">
    <property type="entry name" value="MarR/SlyA-like"/>
</dbReference>
<dbReference type="Proteomes" id="UP001501084">
    <property type="component" value="Unassembled WGS sequence"/>
</dbReference>
<organism evidence="3 4">
    <name type="scientific">Leucobacter alluvii</name>
    <dbReference type="NCBI Taxonomy" id="340321"/>
    <lineage>
        <taxon>Bacteria</taxon>
        <taxon>Bacillati</taxon>
        <taxon>Actinomycetota</taxon>
        <taxon>Actinomycetes</taxon>
        <taxon>Micrococcales</taxon>
        <taxon>Microbacteriaceae</taxon>
        <taxon>Leucobacter</taxon>
    </lineage>
</organism>
<accession>A0ABP5MWX3</accession>
<dbReference type="PANTHER" id="PTHR33164">
    <property type="entry name" value="TRANSCRIPTIONAL REGULATOR, MARR FAMILY"/>
    <property type="match status" value="1"/>
</dbReference>
<feature type="compositionally biased region" description="Basic and acidic residues" evidence="1">
    <location>
        <begin position="24"/>
        <end position="38"/>
    </location>
</feature>
<dbReference type="RefSeq" id="WP_346057307.1">
    <property type="nucleotide sequence ID" value="NZ_BAAAOP010000003.1"/>
</dbReference>
<evidence type="ECO:0000256" key="1">
    <source>
        <dbReference type="SAM" id="MobiDB-lite"/>
    </source>
</evidence>
<dbReference type="PANTHER" id="PTHR33164:SF99">
    <property type="entry name" value="MARR FAMILY REGULATORY PROTEIN"/>
    <property type="match status" value="1"/>
</dbReference>
<dbReference type="Gene3D" id="1.10.10.10">
    <property type="entry name" value="Winged helix-like DNA-binding domain superfamily/Winged helix DNA-binding domain"/>
    <property type="match status" value="1"/>
</dbReference>